<dbReference type="InterPro" id="IPR003812">
    <property type="entry name" value="Fido"/>
</dbReference>
<keyword evidence="5" id="KW-1185">Reference proteome</keyword>
<dbReference type="Gene3D" id="1.10.3290.10">
    <property type="entry name" value="Fido-like domain"/>
    <property type="match status" value="1"/>
</dbReference>
<feature type="binding site" evidence="2">
    <location>
        <position position="255"/>
    </location>
    <ligand>
        <name>ATP</name>
        <dbReference type="ChEBI" id="CHEBI:30616"/>
    </ligand>
</feature>
<feature type="domain" description="Fido" evidence="3">
    <location>
        <begin position="113"/>
        <end position="269"/>
    </location>
</feature>
<dbReference type="PROSITE" id="PS51459">
    <property type="entry name" value="FIDO"/>
    <property type="match status" value="1"/>
</dbReference>
<dbReference type="SUPFAM" id="SSF140931">
    <property type="entry name" value="Fic-like"/>
    <property type="match status" value="1"/>
</dbReference>
<feature type="binding site" evidence="2">
    <location>
        <begin position="210"/>
        <end position="217"/>
    </location>
    <ligand>
        <name>ATP</name>
        <dbReference type="ChEBI" id="CHEBI:30616"/>
    </ligand>
</feature>
<protein>
    <submittedName>
        <fullName evidence="4">Cell filamentation protein Fic</fullName>
    </submittedName>
</protein>
<comment type="caution">
    <text evidence="4">The sequence shown here is derived from an EMBL/GenBank/DDBJ whole genome shotgun (WGS) entry which is preliminary data.</text>
</comment>
<evidence type="ECO:0000313" key="5">
    <source>
        <dbReference type="Proteomes" id="UP000075606"/>
    </source>
</evidence>
<dbReference type="Pfam" id="PF02661">
    <property type="entry name" value="Fic"/>
    <property type="match status" value="1"/>
</dbReference>
<dbReference type="Proteomes" id="UP000075606">
    <property type="component" value="Unassembled WGS sequence"/>
</dbReference>
<dbReference type="RefSeq" id="WP_068215429.1">
    <property type="nucleotide sequence ID" value="NZ_CP139724.1"/>
</dbReference>
<dbReference type="PANTHER" id="PTHR13504:SF33">
    <property type="entry name" value="FIC FAMILY PROTEIN"/>
    <property type="match status" value="1"/>
</dbReference>
<dbReference type="EMBL" id="LRPC01000001">
    <property type="protein sequence ID" value="KYG77261.1"/>
    <property type="molecule type" value="Genomic_DNA"/>
</dbReference>
<gene>
    <name evidence="4" type="ORF">AWW68_00385</name>
</gene>
<dbReference type="InterPro" id="IPR036597">
    <property type="entry name" value="Fido-like_dom_sf"/>
</dbReference>
<organism evidence="4 5">
    <name type="scientific">Roseivirga spongicola</name>
    <dbReference type="NCBI Taxonomy" id="333140"/>
    <lineage>
        <taxon>Bacteria</taxon>
        <taxon>Pseudomonadati</taxon>
        <taxon>Bacteroidota</taxon>
        <taxon>Cytophagia</taxon>
        <taxon>Cytophagales</taxon>
        <taxon>Roseivirgaceae</taxon>
        <taxon>Roseivirga</taxon>
    </lineage>
</organism>
<dbReference type="OrthoDB" id="9814400at2"/>
<keyword evidence="2" id="KW-0067">ATP-binding</keyword>
<dbReference type="Pfam" id="PF13776">
    <property type="entry name" value="DUF4172"/>
    <property type="match status" value="1"/>
</dbReference>
<evidence type="ECO:0000259" key="3">
    <source>
        <dbReference type="PROSITE" id="PS51459"/>
    </source>
</evidence>
<evidence type="ECO:0000256" key="1">
    <source>
        <dbReference type="PIRSR" id="PIRSR640198-1"/>
    </source>
</evidence>
<dbReference type="GO" id="GO:0005524">
    <property type="term" value="F:ATP binding"/>
    <property type="evidence" value="ECO:0007669"/>
    <property type="project" value="UniProtKB-KW"/>
</dbReference>
<feature type="active site" evidence="1">
    <location>
        <position position="206"/>
    </location>
</feature>
<name>A0A150XEY3_9BACT</name>
<reference evidence="4 5" key="1">
    <citation type="submission" date="2016-01" db="EMBL/GenBank/DDBJ databases">
        <title>Genome sequencing of Roseivirga spongicola UST030701-084.</title>
        <authorList>
            <person name="Selvaratnam C."/>
            <person name="Thevarajoo S."/>
            <person name="Goh K.M."/>
            <person name="Ee R."/>
            <person name="Chan K.-G."/>
            <person name="Chong C.S."/>
        </authorList>
    </citation>
    <scope>NUCLEOTIDE SEQUENCE [LARGE SCALE GENOMIC DNA]</scope>
    <source>
        <strain evidence="4 5">UST030701-084</strain>
    </source>
</reference>
<keyword evidence="2" id="KW-0547">Nucleotide-binding</keyword>
<dbReference type="InterPro" id="IPR025230">
    <property type="entry name" value="DUF4172"/>
</dbReference>
<sequence>MTWNWQNKNWPQFIYNEDDFKEYELKFFENAGVLYGSLQHVDEGEQEALKVNLISDEAYKTSEIEGEILNRDSIHSSIRRQLGLQVDHRRVQPAEQGIAEMMVDLYRNYKTPLDQNGLCLWHKMLTNGRRDLQDIGRYRTHDDPMQIVSGPIGRSIIHFEAPPSKDVSKQMTNYINWFNSTNKGNANELPLLIRSAIAHIYFESIHPFEDGNGRIGRAISEKSLSQSLGKPTLIALSHTIQDHKKDYYEALEKNNRDLKISDWIAYFCEMVLKAQSFTQKTINFVIEKGKFYKRFEDQINERQAKVIERIFQEGIKGFDGGLSAKNYQTISGAPSATATRDLTRLVEIGAFTKTGELKGTRYHLNFKA</sequence>
<evidence type="ECO:0000256" key="2">
    <source>
        <dbReference type="PIRSR" id="PIRSR640198-2"/>
    </source>
</evidence>
<dbReference type="InterPro" id="IPR040198">
    <property type="entry name" value="Fido_containing"/>
</dbReference>
<evidence type="ECO:0000313" key="4">
    <source>
        <dbReference type="EMBL" id="KYG77261.1"/>
    </source>
</evidence>
<dbReference type="PANTHER" id="PTHR13504">
    <property type="entry name" value="FIDO DOMAIN-CONTAINING PROTEIN DDB_G0283145"/>
    <property type="match status" value="1"/>
</dbReference>
<proteinExistence type="predicted"/>
<feature type="binding site" evidence="2">
    <location>
        <begin position="247"/>
        <end position="248"/>
    </location>
    <ligand>
        <name>ATP</name>
        <dbReference type="ChEBI" id="CHEBI:30616"/>
    </ligand>
</feature>
<dbReference type="AlphaFoldDB" id="A0A150XEY3"/>
<accession>A0A150XEY3</accession>
<dbReference type="STRING" id="333140.AWW68_00385"/>